<organism evidence="4 5">
    <name type="scientific">Megasphaera hutchinsoni</name>
    <dbReference type="NCBI Taxonomy" id="1588748"/>
    <lineage>
        <taxon>Bacteria</taxon>
        <taxon>Bacillati</taxon>
        <taxon>Bacillota</taxon>
        <taxon>Negativicutes</taxon>
        <taxon>Veillonellales</taxon>
        <taxon>Veillonellaceae</taxon>
        <taxon>Megasphaera</taxon>
    </lineage>
</organism>
<protein>
    <submittedName>
        <fullName evidence="4">Acyltransferase</fullName>
    </submittedName>
</protein>
<evidence type="ECO:0000256" key="1">
    <source>
        <dbReference type="ARBA" id="ARBA00022679"/>
    </source>
</evidence>
<gene>
    <name evidence="4" type="ORF">HMPREF3182_00527</name>
</gene>
<dbReference type="Pfam" id="PF01553">
    <property type="entry name" value="Acyltransferase"/>
    <property type="match status" value="1"/>
</dbReference>
<evidence type="ECO:0000313" key="4">
    <source>
        <dbReference type="EMBL" id="KXB92297.1"/>
    </source>
</evidence>
<keyword evidence="1 4" id="KW-0808">Transferase</keyword>
<keyword evidence="2 4" id="KW-0012">Acyltransferase</keyword>
<dbReference type="InterPro" id="IPR002123">
    <property type="entry name" value="Plipid/glycerol_acylTrfase"/>
</dbReference>
<sequence length="204" mass="23279">MRKYIDPILRQLFNLVMYVFIGMRVSGKEKVPRQGPVIMIFNHESYFDPPLVGTAVSHRFIHFMAKEELFRHPVMRYILRYMKSFPVRRGVTDRTAIVESLKVLKSGEILGIFPEGTRHKKGVLGRFHDGFASLAIKTGVPVLPVAIINSRPLPKKRGPVKVIFGDLVFPPTAKATDKEAIQQFCEQMRQTLYQMLIEHGGTDV</sequence>
<dbReference type="RefSeq" id="WP_062485301.1">
    <property type="nucleotide sequence ID" value="NZ_KQ960934.1"/>
</dbReference>
<evidence type="ECO:0000256" key="2">
    <source>
        <dbReference type="ARBA" id="ARBA00023315"/>
    </source>
</evidence>
<evidence type="ECO:0000313" key="5">
    <source>
        <dbReference type="Proteomes" id="UP000070160"/>
    </source>
</evidence>
<dbReference type="Proteomes" id="UP000070160">
    <property type="component" value="Unassembled WGS sequence"/>
</dbReference>
<proteinExistence type="predicted"/>
<evidence type="ECO:0000259" key="3">
    <source>
        <dbReference type="SMART" id="SM00563"/>
    </source>
</evidence>
<comment type="caution">
    <text evidence="4">The sequence shown here is derived from an EMBL/GenBank/DDBJ whole genome shotgun (WGS) entry which is preliminary data.</text>
</comment>
<dbReference type="EMBL" id="LSDT01000015">
    <property type="protein sequence ID" value="KXB92297.1"/>
    <property type="molecule type" value="Genomic_DNA"/>
</dbReference>
<dbReference type="GO" id="GO:0006654">
    <property type="term" value="P:phosphatidic acid biosynthetic process"/>
    <property type="evidence" value="ECO:0007669"/>
    <property type="project" value="TreeGrafter"/>
</dbReference>
<feature type="domain" description="Phospholipid/glycerol acyltransferase" evidence="3">
    <location>
        <begin position="37"/>
        <end position="150"/>
    </location>
</feature>
<reference evidence="5" key="1">
    <citation type="submission" date="2016-01" db="EMBL/GenBank/DDBJ databases">
        <authorList>
            <person name="Mitreva M."/>
            <person name="Pepin K.H."/>
            <person name="Mihindukulasuriya K.A."/>
            <person name="Fulton R."/>
            <person name="Fronick C."/>
            <person name="O'Laughlin M."/>
            <person name="Miner T."/>
            <person name="Herter B."/>
            <person name="Rosa B.A."/>
            <person name="Cordes M."/>
            <person name="Tomlinson C."/>
            <person name="Wollam A."/>
            <person name="Palsikar V.B."/>
            <person name="Mardis E.R."/>
            <person name="Wilson R.K."/>
        </authorList>
    </citation>
    <scope>NUCLEOTIDE SEQUENCE [LARGE SCALE GENOMIC DNA]</scope>
    <source>
        <strain evidence="5">KA00182</strain>
    </source>
</reference>
<dbReference type="GO" id="GO:0003841">
    <property type="term" value="F:1-acylglycerol-3-phosphate O-acyltransferase activity"/>
    <property type="evidence" value="ECO:0007669"/>
    <property type="project" value="TreeGrafter"/>
</dbReference>
<dbReference type="PANTHER" id="PTHR10434">
    <property type="entry name" value="1-ACYL-SN-GLYCEROL-3-PHOSPHATE ACYLTRANSFERASE"/>
    <property type="match status" value="1"/>
</dbReference>
<name>A0A134CJJ3_9FIRM</name>
<dbReference type="AlphaFoldDB" id="A0A134CJJ3"/>
<accession>A0A134CJJ3</accession>
<dbReference type="SMART" id="SM00563">
    <property type="entry name" value="PlsC"/>
    <property type="match status" value="1"/>
</dbReference>
<dbReference type="SUPFAM" id="SSF69593">
    <property type="entry name" value="Glycerol-3-phosphate (1)-acyltransferase"/>
    <property type="match status" value="1"/>
</dbReference>
<dbReference type="STRING" id="1588748.HMPREF3182_00527"/>
<dbReference type="CDD" id="cd07989">
    <property type="entry name" value="LPLAT_AGPAT-like"/>
    <property type="match status" value="1"/>
</dbReference>
<dbReference type="PATRIC" id="fig|1588748.3.peg.500"/>
<keyword evidence="5" id="KW-1185">Reference proteome</keyword>
<dbReference type="PANTHER" id="PTHR10434:SF11">
    <property type="entry name" value="1-ACYL-SN-GLYCEROL-3-PHOSPHATE ACYLTRANSFERASE"/>
    <property type="match status" value="1"/>
</dbReference>